<protein>
    <submittedName>
        <fullName evidence="4">Uncharacterized protein</fullName>
    </submittedName>
</protein>
<dbReference type="GO" id="GO:0008233">
    <property type="term" value="F:peptidase activity"/>
    <property type="evidence" value="ECO:0007669"/>
    <property type="project" value="UniProtKB-KW"/>
</dbReference>
<evidence type="ECO:0000313" key="5">
    <source>
        <dbReference type="Proteomes" id="UP000272942"/>
    </source>
</evidence>
<evidence type="ECO:0000256" key="3">
    <source>
        <dbReference type="ARBA" id="ARBA00022801"/>
    </source>
</evidence>
<dbReference type="AlphaFoldDB" id="A0A3P8HML1"/>
<organism evidence="4 5">
    <name type="scientific">Echinostoma caproni</name>
    <dbReference type="NCBI Taxonomy" id="27848"/>
    <lineage>
        <taxon>Eukaryota</taxon>
        <taxon>Metazoa</taxon>
        <taxon>Spiralia</taxon>
        <taxon>Lophotrochozoa</taxon>
        <taxon>Platyhelminthes</taxon>
        <taxon>Trematoda</taxon>
        <taxon>Digenea</taxon>
        <taxon>Plagiorchiida</taxon>
        <taxon>Echinostomata</taxon>
        <taxon>Echinostomatoidea</taxon>
        <taxon>Echinostomatidae</taxon>
        <taxon>Echinostoma</taxon>
    </lineage>
</organism>
<keyword evidence="2" id="KW-0479">Metal-binding</keyword>
<dbReference type="InterPro" id="IPR051458">
    <property type="entry name" value="Cyt/Met_Dipeptidase"/>
</dbReference>
<dbReference type="PANTHER" id="PTHR43270:SF4">
    <property type="entry name" value="CARNOSINE DIPEPTIDASE 2, ISOFORM A"/>
    <property type="match status" value="1"/>
</dbReference>
<keyword evidence="3" id="KW-0378">Hydrolase</keyword>
<dbReference type="Gene3D" id="3.30.70.360">
    <property type="match status" value="1"/>
</dbReference>
<dbReference type="PANTHER" id="PTHR43270">
    <property type="entry name" value="BETA-ALA-HIS DIPEPTIDASE"/>
    <property type="match status" value="1"/>
</dbReference>
<proteinExistence type="predicted"/>
<dbReference type="EMBL" id="UZAN01058261">
    <property type="protein sequence ID" value="VDP91960.1"/>
    <property type="molecule type" value="Genomic_DNA"/>
</dbReference>
<evidence type="ECO:0000256" key="1">
    <source>
        <dbReference type="ARBA" id="ARBA00022670"/>
    </source>
</evidence>
<keyword evidence="5" id="KW-1185">Reference proteome</keyword>
<keyword evidence="1" id="KW-0645">Protease</keyword>
<dbReference type="SUPFAM" id="SSF53187">
    <property type="entry name" value="Zn-dependent exopeptidases"/>
    <property type="match status" value="1"/>
</dbReference>
<dbReference type="Gene3D" id="3.40.630.10">
    <property type="entry name" value="Zn peptidases"/>
    <property type="match status" value="1"/>
</dbReference>
<dbReference type="Proteomes" id="UP000272942">
    <property type="component" value="Unassembled WGS sequence"/>
</dbReference>
<evidence type="ECO:0000313" key="4">
    <source>
        <dbReference type="EMBL" id="VDP91960.1"/>
    </source>
</evidence>
<dbReference type="OrthoDB" id="7832001at2759"/>
<accession>A0A3P8HML1</accession>
<evidence type="ECO:0000256" key="2">
    <source>
        <dbReference type="ARBA" id="ARBA00022723"/>
    </source>
</evidence>
<gene>
    <name evidence="4" type="ORF">ECPE_LOCUS14688</name>
</gene>
<name>A0A3P8HML1_9TREM</name>
<dbReference type="GO" id="GO:0006508">
    <property type="term" value="P:proteolysis"/>
    <property type="evidence" value="ECO:0007669"/>
    <property type="project" value="UniProtKB-KW"/>
</dbReference>
<reference evidence="4 5" key="1">
    <citation type="submission" date="2018-11" db="EMBL/GenBank/DDBJ databases">
        <authorList>
            <consortium name="Pathogen Informatics"/>
        </authorList>
    </citation>
    <scope>NUCLEOTIDE SEQUENCE [LARGE SCALE GENOMIC DNA]</scope>
    <source>
        <strain evidence="4 5">Egypt</strain>
    </source>
</reference>
<dbReference type="GO" id="GO:0046872">
    <property type="term" value="F:metal ion binding"/>
    <property type="evidence" value="ECO:0007669"/>
    <property type="project" value="UniProtKB-KW"/>
</dbReference>
<sequence>MSKYETACSSKICTTHQSRKKSFYFPVLCPLVPGLQSYDKVDLLRRRWCLPSISIHGIEHSFDKPGAPTLISRKVMGKFSVRVVPAQPPKKIAQKVKAYLEQLHQLRGSPNRLEIKIFRDGRPFLGDHTVKNYQAAARAITRVWQKEPDLTRDGAAIPVAIESTKKDVILIPMGQSLDFQHENNERLAIRNYINGIKVFINYFFELASAENEDSEEEEQRQNEREKWRLKMV</sequence>